<feature type="compositionally biased region" description="Low complexity" evidence="1">
    <location>
        <begin position="92"/>
        <end position="104"/>
    </location>
</feature>
<evidence type="ECO:0000313" key="3">
    <source>
        <dbReference type="Proteomes" id="UP000054564"/>
    </source>
</evidence>
<dbReference type="Proteomes" id="UP000054564">
    <property type="component" value="Unassembled WGS sequence"/>
</dbReference>
<reference evidence="3" key="1">
    <citation type="submission" date="2014-03" db="EMBL/GenBank/DDBJ databases">
        <title>The Genome Sequence of Puccinia striiformis f. sp. tritici PST-78.</title>
        <authorList>
            <consortium name="The Broad Institute Genome Sequencing Platform"/>
            <person name="Cuomo C."/>
            <person name="Hulbert S."/>
            <person name="Chen X."/>
            <person name="Walker B."/>
            <person name="Young S.K."/>
            <person name="Zeng Q."/>
            <person name="Gargeya S."/>
            <person name="Fitzgerald M."/>
            <person name="Haas B."/>
            <person name="Abouelleil A."/>
            <person name="Alvarado L."/>
            <person name="Arachchi H.M."/>
            <person name="Berlin A.M."/>
            <person name="Chapman S.B."/>
            <person name="Goldberg J."/>
            <person name="Griggs A."/>
            <person name="Gujja S."/>
            <person name="Hansen M."/>
            <person name="Howarth C."/>
            <person name="Imamovic A."/>
            <person name="Larimer J."/>
            <person name="McCowan C."/>
            <person name="Montmayeur A."/>
            <person name="Murphy C."/>
            <person name="Neiman D."/>
            <person name="Pearson M."/>
            <person name="Priest M."/>
            <person name="Roberts A."/>
            <person name="Saif S."/>
            <person name="Shea T."/>
            <person name="Sisk P."/>
            <person name="Sykes S."/>
            <person name="Wortman J."/>
            <person name="Nusbaum C."/>
            <person name="Birren B."/>
        </authorList>
    </citation>
    <scope>NUCLEOTIDE SEQUENCE [LARGE SCALE GENOMIC DNA]</scope>
    <source>
        <strain evidence="3">race PST-78</strain>
    </source>
</reference>
<gene>
    <name evidence="2" type="ORF">PSTG_06578</name>
</gene>
<feature type="compositionally biased region" description="Polar residues" evidence="1">
    <location>
        <begin position="147"/>
        <end position="164"/>
    </location>
</feature>
<keyword evidence="3" id="KW-1185">Reference proteome</keyword>
<protein>
    <submittedName>
        <fullName evidence="2">Uncharacterized protein</fullName>
    </submittedName>
</protein>
<dbReference type="EMBL" id="AJIL01000039">
    <property type="protein sequence ID" value="KNF00168.1"/>
    <property type="molecule type" value="Genomic_DNA"/>
</dbReference>
<name>A0A0L0VLK4_9BASI</name>
<dbReference type="AlphaFoldDB" id="A0A0L0VLK4"/>
<evidence type="ECO:0000313" key="2">
    <source>
        <dbReference type="EMBL" id="KNF00168.1"/>
    </source>
</evidence>
<organism evidence="2 3">
    <name type="scientific">Puccinia striiformis f. sp. tritici PST-78</name>
    <dbReference type="NCBI Taxonomy" id="1165861"/>
    <lineage>
        <taxon>Eukaryota</taxon>
        <taxon>Fungi</taxon>
        <taxon>Dikarya</taxon>
        <taxon>Basidiomycota</taxon>
        <taxon>Pucciniomycotina</taxon>
        <taxon>Pucciniomycetes</taxon>
        <taxon>Pucciniales</taxon>
        <taxon>Pucciniaceae</taxon>
        <taxon>Puccinia</taxon>
    </lineage>
</organism>
<feature type="region of interest" description="Disordered" evidence="1">
    <location>
        <begin position="311"/>
        <end position="361"/>
    </location>
</feature>
<feature type="region of interest" description="Disordered" evidence="1">
    <location>
        <begin position="136"/>
        <end position="204"/>
    </location>
</feature>
<feature type="compositionally biased region" description="Polar residues" evidence="1">
    <location>
        <begin position="339"/>
        <end position="354"/>
    </location>
</feature>
<feature type="region of interest" description="Disordered" evidence="1">
    <location>
        <begin position="79"/>
        <end position="104"/>
    </location>
</feature>
<dbReference type="OrthoDB" id="2503033at2759"/>
<accession>A0A0L0VLK4</accession>
<feature type="compositionally biased region" description="Polar residues" evidence="1">
    <location>
        <begin position="190"/>
        <end position="201"/>
    </location>
</feature>
<proteinExistence type="predicted"/>
<feature type="compositionally biased region" description="Polar residues" evidence="1">
    <location>
        <begin position="79"/>
        <end position="91"/>
    </location>
</feature>
<evidence type="ECO:0000256" key="1">
    <source>
        <dbReference type="SAM" id="MobiDB-lite"/>
    </source>
</evidence>
<comment type="caution">
    <text evidence="2">The sequence shown here is derived from an EMBL/GenBank/DDBJ whole genome shotgun (WGS) entry which is preliminary data.</text>
</comment>
<sequence>MCSQARSQTLLNFQSSIRTPSATLTQTHSISGHSTKINRKPVFHVFCDDDIHQVKSTADTANHRAPKSSHALQTVVNNKENQVPELNNRSISASRQPTRPSTRSRVLGDKTLLASASVNCVDKWDSIIPFAPCRSPSTKSTKLHPIKTQTSKARVNPSPQASNENQKKTKITSPHTKSAKRLSSHLYCPSSENTHPGTTQAHDLDNGLNELVSKLEALRTTDEEAYEILEPLPPNATCPGAPKIPSSFTMPLYVADDDCCEDDQVAELKSPISHQMSPLAEVTEAFTGLQGGWSPPLETLSPVMQGHSFDIPPFSYPSTESDGDLIPAQPHTFRRHESVSVSAGPSGEQPTRVRSQGPLRI</sequence>